<keyword evidence="1" id="KW-0808">Transferase</keyword>
<keyword evidence="3" id="KW-0479">Metal-binding</keyword>
<evidence type="ECO:0000256" key="8">
    <source>
        <dbReference type="ARBA" id="ARBA00023118"/>
    </source>
</evidence>
<comment type="catalytic activity">
    <reaction evidence="10">
        <text>GTP + ATP = 3',3'-cGAMP + 2 diphosphate</text>
        <dbReference type="Rhea" id="RHEA:35647"/>
        <dbReference type="ChEBI" id="CHEBI:30616"/>
        <dbReference type="ChEBI" id="CHEBI:33019"/>
        <dbReference type="ChEBI" id="CHEBI:37565"/>
        <dbReference type="ChEBI" id="CHEBI:71501"/>
    </reaction>
    <physiologicalReaction direction="left-to-right" evidence="10">
        <dbReference type="Rhea" id="RHEA:35648"/>
    </physiologicalReaction>
</comment>
<dbReference type="InterPro" id="IPR006116">
    <property type="entry name" value="NT_2-5OAS_ClassI-CCAase"/>
</dbReference>
<sequence>MNLAIPVITHEAERYLQALAEELEIPPSRYEQADRSYLSFGEWLHREKSTVLRYDPQVYVQGSFRLGTAIKPLNDAEEYDVDSVCEFRLLQKASLSQFDLKQRLGIEVKAYAREHGMTKPVEEGRRCWILEYADGAQFHMDIVPAIPNGAEQRMLLSRHGLDTTWASTAIAITDKDHTAYEVISDEWPRSNPKGYSEWFRSKVVDVEKRRVVDGVRAQVESMPTYRIRTPLQSAIMILKRHRDHMFEHRREERPISVILTTLAAHAYQGDLTIGRALLSILTGMDRFIERVNGQDFIRNPTDPLENFADKWPKHPERRAAFYEWLGQARADFLQAARLAERQQISDAVARGVGRSLADKAKVRSLGLAAPAVLTAGLVRSEASARSSAVRLEGGGRNA</sequence>
<keyword evidence="4" id="KW-0547">Nucleotide-binding</keyword>
<keyword evidence="7" id="KW-0546">Nucleotide metabolism</keyword>
<evidence type="ECO:0000256" key="6">
    <source>
        <dbReference type="ARBA" id="ARBA00022842"/>
    </source>
</evidence>
<evidence type="ECO:0000256" key="9">
    <source>
        <dbReference type="ARBA" id="ARBA00044145"/>
    </source>
</evidence>
<dbReference type="OrthoDB" id="1118920at2"/>
<dbReference type="EMBL" id="FORF01000021">
    <property type="protein sequence ID" value="SFJ46825.1"/>
    <property type="molecule type" value="Genomic_DNA"/>
</dbReference>
<reference evidence="13" key="1">
    <citation type="submission" date="2016-10" db="EMBL/GenBank/DDBJ databases">
        <authorList>
            <person name="Varghese N."/>
            <person name="Submissions S."/>
        </authorList>
    </citation>
    <scope>NUCLEOTIDE SEQUENCE [LARGE SCALE GENOMIC DNA]</scope>
    <source>
        <strain evidence="13">DSM 21857</strain>
    </source>
</reference>
<dbReference type="Pfam" id="PF21654">
    <property type="entry name" value="DncV-like_NTFase"/>
    <property type="match status" value="1"/>
</dbReference>
<accession>A0A1I3RKI4</accession>
<evidence type="ECO:0000313" key="12">
    <source>
        <dbReference type="EMBL" id="SFJ46825.1"/>
    </source>
</evidence>
<keyword evidence="13" id="KW-1185">Reference proteome</keyword>
<dbReference type="GO" id="GO:0005524">
    <property type="term" value="F:ATP binding"/>
    <property type="evidence" value="ECO:0007669"/>
    <property type="project" value="UniProtKB-KW"/>
</dbReference>
<evidence type="ECO:0000256" key="4">
    <source>
        <dbReference type="ARBA" id="ARBA00022741"/>
    </source>
</evidence>
<dbReference type="AlphaFoldDB" id="A0A1I3RKI4"/>
<dbReference type="GO" id="GO:0046872">
    <property type="term" value="F:metal ion binding"/>
    <property type="evidence" value="ECO:0007669"/>
    <property type="project" value="UniProtKB-KW"/>
</dbReference>
<feature type="domain" description="Cyclic GMP-AMP synthase DncV-like nucleotidyltransferase" evidence="11">
    <location>
        <begin position="56"/>
        <end position="142"/>
    </location>
</feature>
<gene>
    <name evidence="12" type="ORF">SAMN03080618_03060</name>
</gene>
<protein>
    <recommendedName>
        <fullName evidence="9">Cyclic GMP-AMP synthase</fullName>
    </recommendedName>
</protein>
<evidence type="ECO:0000256" key="1">
    <source>
        <dbReference type="ARBA" id="ARBA00022679"/>
    </source>
</evidence>
<dbReference type="GO" id="GO:0016779">
    <property type="term" value="F:nucleotidyltransferase activity"/>
    <property type="evidence" value="ECO:0007669"/>
    <property type="project" value="UniProtKB-KW"/>
</dbReference>
<name>A0A1I3RKI4_9HYPH</name>
<keyword evidence="5" id="KW-0067">ATP-binding</keyword>
<dbReference type="RefSeq" id="WP_091524092.1">
    <property type="nucleotide sequence ID" value="NZ_FORF01000021.1"/>
</dbReference>
<evidence type="ECO:0000313" key="13">
    <source>
        <dbReference type="Proteomes" id="UP000242763"/>
    </source>
</evidence>
<evidence type="ECO:0000256" key="10">
    <source>
        <dbReference type="ARBA" id="ARBA00048304"/>
    </source>
</evidence>
<dbReference type="STRING" id="1121003.SAMN03080618_03060"/>
<keyword evidence="6" id="KW-0460">Magnesium</keyword>
<dbReference type="InterPro" id="IPR048445">
    <property type="entry name" value="DncV-like_NTFase"/>
</dbReference>
<evidence type="ECO:0000256" key="2">
    <source>
        <dbReference type="ARBA" id="ARBA00022695"/>
    </source>
</evidence>
<evidence type="ECO:0000256" key="5">
    <source>
        <dbReference type="ARBA" id="ARBA00022840"/>
    </source>
</evidence>
<keyword evidence="8" id="KW-0051">Antiviral defense</keyword>
<dbReference type="GO" id="GO:0009117">
    <property type="term" value="P:nucleotide metabolic process"/>
    <property type="evidence" value="ECO:0007669"/>
    <property type="project" value="UniProtKB-KW"/>
</dbReference>
<dbReference type="Proteomes" id="UP000242763">
    <property type="component" value="Unassembled WGS sequence"/>
</dbReference>
<organism evidence="12 13">
    <name type="scientific">Aquamicrobium aerolatum DSM 21857</name>
    <dbReference type="NCBI Taxonomy" id="1121003"/>
    <lineage>
        <taxon>Bacteria</taxon>
        <taxon>Pseudomonadati</taxon>
        <taxon>Pseudomonadota</taxon>
        <taxon>Alphaproteobacteria</taxon>
        <taxon>Hyphomicrobiales</taxon>
        <taxon>Phyllobacteriaceae</taxon>
        <taxon>Aerobium</taxon>
    </lineage>
</organism>
<evidence type="ECO:0000256" key="3">
    <source>
        <dbReference type="ARBA" id="ARBA00022723"/>
    </source>
</evidence>
<dbReference type="CDD" id="cd05400">
    <property type="entry name" value="NT_2-5OAS_ClassI-CCAase"/>
    <property type="match status" value="1"/>
</dbReference>
<evidence type="ECO:0000256" key="7">
    <source>
        <dbReference type="ARBA" id="ARBA00023080"/>
    </source>
</evidence>
<dbReference type="GO" id="GO:0051607">
    <property type="term" value="P:defense response to virus"/>
    <property type="evidence" value="ECO:0007669"/>
    <property type="project" value="UniProtKB-KW"/>
</dbReference>
<evidence type="ECO:0000259" key="11">
    <source>
        <dbReference type="Pfam" id="PF21654"/>
    </source>
</evidence>
<proteinExistence type="predicted"/>
<keyword evidence="2" id="KW-0548">Nucleotidyltransferase</keyword>